<comment type="caution">
    <text evidence="2">The sequence shown here is derived from an EMBL/GenBank/DDBJ whole genome shotgun (WGS) entry which is preliminary data.</text>
</comment>
<dbReference type="EMBL" id="JBHUKR010000018">
    <property type="protein sequence ID" value="MFD2420390.1"/>
    <property type="molecule type" value="Genomic_DNA"/>
</dbReference>
<accession>A0ABW5FZB0</accession>
<feature type="region of interest" description="Disordered" evidence="1">
    <location>
        <begin position="1"/>
        <end position="31"/>
    </location>
</feature>
<gene>
    <name evidence="2" type="ORF">ACFSXZ_29065</name>
</gene>
<proteinExistence type="predicted"/>
<reference evidence="3" key="1">
    <citation type="journal article" date="2019" name="Int. J. Syst. Evol. Microbiol.">
        <title>The Global Catalogue of Microorganisms (GCM) 10K type strain sequencing project: providing services to taxonomists for standard genome sequencing and annotation.</title>
        <authorList>
            <consortium name="The Broad Institute Genomics Platform"/>
            <consortium name="The Broad Institute Genome Sequencing Center for Infectious Disease"/>
            <person name="Wu L."/>
            <person name="Ma J."/>
        </authorList>
    </citation>
    <scope>NUCLEOTIDE SEQUENCE [LARGE SCALE GENOMIC DNA]</scope>
    <source>
        <strain evidence="3">CGMCC 4.7645</strain>
    </source>
</reference>
<keyword evidence="3" id="KW-1185">Reference proteome</keyword>
<feature type="compositionally biased region" description="Basic and acidic residues" evidence="1">
    <location>
        <begin position="1"/>
        <end position="11"/>
    </location>
</feature>
<dbReference type="RefSeq" id="WP_378268420.1">
    <property type="nucleotide sequence ID" value="NZ_JBHUKR010000018.1"/>
</dbReference>
<keyword evidence="2" id="KW-0238">DNA-binding</keyword>
<protein>
    <submittedName>
        <fullName evidence="2">DNA-binding protein</fullName>
    </submittedName>
</protein>
<evidence type="ECO:0000313" key="2">
    <source>
        <dbReference type="EMBL" id="MFD2420390.1"/>
    </source>
</evidence>
<dbReference type="GO" id="GO:0003677">
    <property type="term" value="F:DNA binding"/>
    <property type="evidence" value="ECO:0007669"/>
    <property type="project" value="UniProtKB-KW"/>
</dbReference>
<evidence type="ECO:0000313" key="3">
    <source>
        <dbReference type="Proteomes" id="UP001597417"/>
    </source>
</evidence>
<name>A0ABW5FZB0_9PSEU</name>
<evidence type="ECO:0000256" key="1">
    <source>
        <dbReference type="SAM" id="MobiDB-lite"/>
    </source>
</evidence>
<sequence length="101" mass="11131">MNPTIDSDHPGDNTTPVPGPISPTVTTGPPLLYTPAEAAEKLATTESWLRRKAGLRLVPCTFIGKRLRFSDADLQAIIACGRRPAGALPRTRRPRRDRHRH</sequence>
<organism evidence="2 3">
    <name type="scientific">Amycolatopsis pigmentata</name>
    <dbReference type="NCBI Taxonomy" id="450801"/>
    <lineage>
        <taxon>Bacteria</taxon>
        <taxon>Bacillati</taxon>
        <taxon>Actinomycetota</taxon>
        <taxon>Actinomycetes</taxon>
        <taxon>Pseudonocardiales</taxon>
        <taxon>Pseudonocardiaceae</taxon>
        <taxon>Amycolatopsis</taxon>
    </lineage>
</organism>
<dbReference type="Proteomes" id="UP001597417">
    <property type="component" value="Unassembled WGS sequence"/>
</dbReference>